<evidence type="ECO:0000256" key="1">
    <source>
        <dbReference type="ARBA" id="ARBA00022679"/>
    </source>
</evidence>
<evidence type="ECO:0008006" key="5">
    <source>
        <dbReference type="Google" id="ProtNLM"/>
    </source>
</evidence>
<organism evidence="3 4">
    <name type="scientific">Cytospora paraplurivora</name>
    <dbReference type="NCBI Taxonomy" id="2898453"/>
    <lineage>
        <taxon>Eukaryota</taxon>
        <taxon>Fungi</taxon>
        <taxon>Dikarya</taxon>
        <taxon>Ascomycota</taxon>
        <taxon>Pezizomycotina</taxon>
        <taxon>Sordariomycetes</taxon>
        <taxon>Sordariomycetidae</taxon>
        <taxon>Diaporthales</taxon>
        <taxon>Cytosporaceae</taxon>
        <taxon>Cytospora</taxon>
    </lineage>
</organism>
<dbReference type="Proteomes" id="UP001320245">
    <property type="component" value="Unassembled WGS sequence"/>
</dbReference>
<feature type="region of interest" description="Disordered" evidence="2">
    <location>
        <begin position="348"/>
        <end position="374"/>
    </location>
</feature>
<evidence type="ECO:0000313" key="3">
    <source>
        <dbReference type="EMBL" id="KAK7749622.1"/>
    </source>
</evidence>
<dbReference type="Gene3D" id="3.30.559.10">
    <property type="entry name" value="Chloramphenicol acetyltransferase-like domain"/>
    <property type="match status" value="2"/>
</dbReference>
<evidence type="ECO:0000256" key="2">
    <source>
        <dbReference type="SAM" id="MobiDB-lite"/>
    </source>
</evidence>
<dbReference type="PANTHER" id="PTHR31642">
    <property type="entry name" value="TRICHOTHECENE 3-O-ACETYLTRANSFERASE"/>
    <property type="match status" value="1"/>
</dbReference>
<comment type="caution">
    <text evidence="3">The sequence shown here is derived from an EMBL/GenBank/DDBJ whole genome shotgun (WGS) entry which is preliminary data.</text>
</comment>
<dbReference type="AlphaFoldDB" id="A0AAN9UMN5"/>
<evidence type="ECO:0000313" key="4">
    <source>
        <dbReference type="Proteomes" id="UP001320245"/>
    </source>
</evidence>
<reference evidence="3 4" key="1">
    <citation type="journal article" date="2023" name="PLoS ONE">
        <title>Cytospora paraplurivora sp. nov. isolated from orchards with fruit tree decline syndrome in Ontario, Canada.</title>
        <authorList>
            <person name="Ilyukhin E."/>
            <person name="Nguyen H.D.T."/>
            <person name="Castle A.J."/>
            <person name="Ellouze W."/>
        </authorList>
    </citation>
    <scope>NUCLEOTIDE SEQUENCE [LARGE SCALE GENOMIC DNA]</scope>
    <source>
        <strain evidence="3 4">FDS-564</strain>
    </source>
</reference>
<name>A0AAN9UMN5_9PEZI</name>
<keyword evidence="1" id="KW-0808">Transferase</keyword>
<feature type="region of interest" description="Disordered" evidence="2">
    <location>
        <begin position="225"/>
        <end position="247"/>
    </location>
</feature>
<accession>A0AAN9UMN5</accession>
<sequence length="564" mass="61751">MTAKHTPPASRVISCQRIFPATPAPAGTPKVTRLSIVDSTVVRFTPCAAIWLYEPSEASQNGALLLDNLELSLRRTLDSYPHFAGQVRWVTKDETRPGDAKPRHLGRPIVSYGTDDDPGVGLVLAEYDRNLDNVVPTSEERSTTRKVWVATDFPQDELLPGCDLAFESGMARFEGLPALAAQVTRFRCGGFAVGVKATHCLADAACLLQFVHSWAERSRLLFGEGQTTTTTTLQSQGGRSSRPEPLFDPELLDRHAGLAGETEPDAARVAQARSLPMHRHDWWATDAPGYPAWAAASTSLTKPGDDELRGLRLSPSTHPPWPTWDASAPVEHVQIWFGADEVARMKAAAQAQASLPGGPAQQQQQQQQKQPAPPISRLDALLAQLWILINRARRVGNTEEPVYMDITLGLRSRVDPPLPDGFLGSPILLGYVERPGSEICSDATTIGAVALSIREMMSLFTPGAVASYLYDAAQEISPQRLWQAFLGERHTIVTSWTRTGAYEVDFLGSGLRPRYVQGKMPRMDGILQVMDLGEGNGDFDVSLCLEREATGRLLADEILRAYER</sequence>
<dbReference type="PANTHER" id="PTHR31642:SF310">
    <property type="entry name" value="FATTY ALCOHOL:CAFFEOYL-COA ACYLTRANSFERASE"/>
    <property type="match status" value="1"/>
</dbReference>
<proteinExistence type="predicted"/>
<dbReference type="Pfam" id="PF02458">
    <property type="entry name" value="Transferase"/>
    <property type="match status" value="3"/>
</dbReference>
<protein>
    <recommendedName>
        <fullName evidence="5">Transferase</fullName>
    </recommendedName>
</protein>
<dbReference type="InterPro" id="IPR050317">
    <property type="entry name" value="Plant_Fungal_Acyltransferase"/>
</dbReference>
<keyword evidence="4" id="KW-1185">Reference proteome</keyword>
<gene>
    <name evidence="3" type="ORF">SLS53_000200</name>
</gene>
<dbReference type="GO" id="GO:0044550">
    <property type="term" value="P:secondary metabolite biosynthetic process"/>
    <property type="evidence" value="ECO:0007669"/>
    <property type="project" value="TreeGrafter"/>
</dbReference>
<dbReference type="GO" id="GO:0016747">
    <property type="term" value="F:acyltransferase activity, transferring groups other than amino-acyl groups"/>
    <property type="evidence" value="ECO:0007669"/>
    <property type="project" value="TreeGrafter"/>
</dbReference>
<dbReference type="InterPro" id="IPR023213">
    <property type="entry name" value="CAT-like_dom_sf"/>
</dbReference>
<dbReference type="EMBL" id="JAJSPL020000001">
    <property type="protein sequence ID" value="KAK7749622.1"/>
    <property type="molecule type" value="Genomic_DNA"/>
</dbReference>
<feature type="compositionally biased region" description="Low complexity" evidence="2">
    <location>
        <begin position="348"/>
        <end position="370"/>
    </location>
</feature>